<protein>
    <submittedName>
        <fullName evidence="3">Uncharacterized protein</fullName>
    </submittedName>
</protein>
<dbReference type="EMBL" id="SIHJ01000004">
    <property type="protein sequence ID" value="TWT31032.1"/>
    <property type="molecule type" value="Genomic_DNA"/>
</dbReference>
<feature type="transmembrane region" description="Helical" evidence="2">
    <location>
        <begin position="115"/>
        <end position="137"/>
    </location>
</feature>
<keyword evidence="2" id="KW-0472">Membrane</keyword>
<sequence length="596" mass="64984">MILTPALLLFTTLTSVGLLAAWAATSRRHWFVRTLLFLCIASLPLLIPAYEMFVAFVLQGLVVAFGVQTWRWRRRESAEGNGTRFALQDALLAVVPLAVLTAAAVRLSALDLARLSNAAIVGISAAIWMLAGLWAGARDSKLLRRLAAAILLVAAASVPLVLYEPIFPALLEAIYWATRTLSDMVSRAAMIANRMRVQPTWAAIGVLATLSAFGASRLSRRLLNRPRLCVMSAATAIAALAVLPLLVLTKLMHPDPILPATQEQRQGAARLNGVLARWPNSPIVDTPTFDDALYDGSITLAQLESAAAEVQPAYDALRESIQRGCCRSLTYTQADLDPSFRRKVRSLSRGLRSLGYLAERENDGSRAIKIYSDMLDLANSTMKNGLIVDSQVGASIGGIAISAIYRCHPNYPKGEALRLLAHLRGLDSDYEGDAAFLARELVWTQHALGWEGHLTQILCDWSSGGGTSTEIGYSYLVAHYLVGLRLLQVEIALGIYRSKHGEFPSLLSDLTPEILPFVPLDPFAADLTPVRYRKNGDEYSVYSVWIDQIDDGGVSPTDNLYVPSQSGDATLDGLYPTYNEPPLVPVEPDENENSEQ</sequence>
<gene>
    <name evidence="3" type="ORF">KOR34_44060</name>
</gene>
<keyword evidence="2" id="KW-1133">Transmembrane helix</keyword>
<evidence type="ECO:0000256" key="1">
    <source>
        <dbReference type="SAM" id="MobiDB-lite"/>
    </source>
</evidence>
<feature type="transmembrane region" description="Helical" evidence="2">
    <location>
        <begin position="197"/>
        <end position="216"/>
    </location>
</feature>
<dbReference type="OrthoDB" id="246463at2"/>
<feature type="transmembrane region" description="Helical" evidence="2">
    <location>
        <begin position="90"/>
        <end position="109"/>
    </location>
</feature>
<name>A0A5C5UZW9_9BACT</name>
<evidence type="ECO:0000313" key="4">
    <source>
        <dbReference type="Proteomes" id="UP000316714"/>
    </source>
</evidence>
<dbReference type="RefSeq" id="WP_146568216.1">
    <property type="nucleotide sequence ID" value="NZ_SIHJ01000004.1"/>
</dbReference>
<feature type="compositionally biased region" description="Acidic residues" evidence="1">
    <location>
        <begin position="587"/>
        <end position="596"/>
    </location>
</feature>
<dbReference type="Proteomes" id="UP000316714">
    <property type="component" value="Unassembled WGS sequence"/>
</dbReference>
<reference evidence="3 4" key="1">
    <citation type="submission" date="2019-02" db="EMBL/GenBank/DDBJ databases">
        <title>Deep-cultivation of Planctomycetes and their phenomic and genomic characterization uncovers novel biology.</title>
        <authorList>
            <person name="Wiegand S."/>
            <person name="Jogler M."/>
            <person name="Boedeker C."/>
            <person name="Pinto D."/>
            <person name="Vollmers J."/>
            <person name="Rivas-Marin E."/>
            <person name="Kohn T."/>
            <person name="Peeters S.H."/>
            <person name="Heuer A."/>
            <person name="Rast P."/>
            <person name="Oberbeckmann S."/>
            <person name="Bunk B."/>
            <person name="Jeske O."/>
            <person name="Meyerdierks A."/>
            <person name="Storesund J.E."/>
            <person name="Kallscheuer N."/>
            <person name="Luecker S."/>
            <person name="Lage O.M."/>
            <person name="Pohl T."/>
            <person name="Merkel B.J."/>
            <person name="Hornburger P."/>
            <person name="Mueller R.-W."/>
            <person name="Bruemmer F."/>
            <person name="Labrenz M."/>
            <person name="Spormann A.M."/>
            <person name="Op Den Camp H."/>
            <person name="Overmann J."/>
            <person name="Amann R."/>
            <person name="Jetten M.S.M."/>
            <person name="Mascher T."/>
            <person name="Medema M.H."/>
            <person name="Devos D.P."/>
            <person name="Kaster A.-K."/>
            <person name="Ovreas L."/>
            <person name="Rohde M."/>
            <person name="Galperin M.Y."/>
            <person name="Jogler C."/>
        </authorList>
    </citation>
    <scope>NUCLEOTIDE SEQUENCE [LARGE SCALE GENOMIC DNA]</scope>
    <source>
        <strain evidence="3 4">KOR34</strain>
    </source>
</reference>
<accession>A0A5C5UZW9</accession>
<keyword evidence="4" id="KW-1185">Reference proteome</keyword>
<feature type="transmembrane region" description="Helical" evidence="2">
    <location>
        <begin position="53"/>
        <end position="70"/>
    </location>
</feature>
<feature type="region of interest" description="Disordered" evidence="1">
    <location>
        <begin position="571"/>
        <end position="596"/>
    </location>
</feature>
<dbReference type="AlphaFoldDB" id="A0A5C5UZW9"/>
<organism evidence="3 4">
    <name type="scientific">Posidoniimonas corsicana</name>
    <dbReference type="NCBI Taxonomy" id="1938618"/>
    <lineage>
        <taxon>Bacteria</taxon>
        <taxon>Pseudomonadati</taxon>
        <taxon>Planctomycetota</taxon>
        <taxon>Planctomycetia</taxon>
        <taxon>Pirellulales</taxon>
        <taxon>Lacipirellulaceae</taxon>
        <taxon>Posidoniimonas</taxon>
    </lineage>
</organism>
<keyword evidence="2" id="KW-0812">Transmembrane</keyword>
<feature type="transmembrane region" description="Helical" evidence="2">
    <location>
        <begin position="6"/>
        <end position="23"/>
    </location>
</feature>
<feature type="transmembrane region" description="Helical" evidence="2">
    <location>
        <begin position="228"/>
        <end position="248"/>
    </location>
</feature>
<comment type="caution">
    <text evidence="3">The sequence shown here is derived from an EMBL/GenBank/DDBJ whole genome shotgun (WGS) entry which is preliminary data.</text>
</comment>
<feature type="transmembrane region" description="Helical" evidence="2">
    <location>
        <begin position="149"/>
        <end position="177"/>
    </location>
</feature>
<evidence type="ECO:0000313" key="3">
    <source>
        <dbReference type="EMBL" id="TWT31032.1"/>
    </source>
</evidence>
<evidence type="ECO:0000256" key="2">
    <source>
        <dbReference type="SAM" id="Phobius"/>
    </source>
</evidence>
<proteinExistence type="predicted"/>